<feature type="chain" id="PRO_5031550574" description="DUF4352 domain-containing protein" evidence="2">
    <location>
        <begin position="23"/>
        <end position="192"/>
    </location>
</feature>
<feature type="compositionally biased region" description="Low complexity" evidence="1">
    <location>
        <begin position="34"/>
        <end position="45"/>
    </location>
</feature>
<evidence type="ECO:0000313" key="3">
    <source>
        <dbReference type="EMBL" id="MBA2892768.1"/>
    </source>
</evidence>
<accession>A0A7W0CKD0</accession>
<evidence type="ECO:0000256" key="1">
    <source>
        <dbReference type="SAM" id="MobiDB-lite"/>
    </source>
</evidence>
<dbReference type="PROSITE" id="PS51257">
    <property type="entry name" value="PROKAR_LIPOPROTEIN"/>
    <property type="match status" value="1"/>
</dbReference>
<proteinExistence type="predicted"/>
<reference evidence="3 4" key="1">
    <citation type="submission" date="2020-07" db="EMBL/GenBank/DDBJ databases">
        <title>Genomic Encyclopedia of Type Strains, Phase IV (KMG-IV): sequencing the most valuable type-strain genomes for metagenomic binning, comparative biology and taxonomic classification.</title>
        <authorList>
            <person name="Goeker M."/>
        </authorList>
    </citation>
    <scope>NUCLEOTIDE SEQUENCE [LARGE SCALE GENOMIC DNA]</scope>
    <source>
        <strain evidence="3 4">DSM 45533</strain>
    </source>
</reference>
<keyword evidence="2" id="KW-0732">Signal</keyword>
<feature type="signal peptide" evidence="2">
    <location>
        <begin position="1"/>
        <end position="22"/>
    </location>
</feature>
<organism evidence="3 4">
    <name type="scientific">Nonomuraea soli</name>
    <dbReference type="NCBI Taxonomy" id="1032476"/>
    <lineage>
        <taxon>Bacteria</taxon>
        <taxon>Bacillati</taxon>
        <taxon>Actinomycetota</taxon>
        <taxon>Actinomycetes</taxon>
        <taxon>Streptosporangiales</taxon>
        <taxon>Streptosporangiaceae</taxon>
        <taxon>Nonomuraea</taxon>
    </lineage>
</organism>
<evidence type="ECO:0000256" key="2">
    <source>
        <dbReference type="SAM" id="SignalP"/>
    </source>
</evidence>
<feature type="region of interest" description="Disordered" evidence="1">
    <location>
        <begin position="22"/>
        <end position="45"/>
    </location>
</feature>
<sequence>MRRTVALTALAAALTLTGCGLAEEPSTAREPKAAQEPTTAPTATPTVGVQVEEGKAIAGTIADVSAGGQTGKAKLEIMSLKRQGKTTTLNFTVTALDGKVNMHNGMGGHTLDFTVSGVSLIDPVNGKRYRVARNGTDDKAECVCSGTQGMFLAPGDDASGSAYAVFGAPPAEVTKVDVEFPMIGVIHDVPLS</sequence>
<name>A0A7W0CKD0_9ACTN</name>
<evidence type="ECO:0008006" key="5">
    <source>
        <dbReference type="Google" id="ProtNLM"/>
    </source>
</evidence>
<keyword evidence="4" id="KW-1185">Reference proteome</keyword>
<dbReference type="AlphaFoldDB" id="A0A7W0CKD0"/>
<dbReference type="RefSeq" id="WP_181611493.1">
    <property type="nucleotide sequence ID" value="NZ_BAABAM010000003.1"/>
</dbReference>
<dbReference type="EMBL" id="JACDUR010000004">
    <property type="protein sequence ID" value="MBA2892768.1"/>
    <property type="molecule type" value="Genomic_DNA"/>
</dbReference>
<gene>
    <name evidence="3" type="ORF">HNR30_004122</name>
</gene>
<comment type="caution">
    <text evidence="3">The sequence shown here is derived from an EMBL/GenBank/DDBJ whole genome shotgun (WGS) entry which is preliminary data.</text>
</comment>
<protein>
    <recommendedName>
        <fullName evidence="5">DUF4352 domain-containing protein</fullName>
    </recommendedName>
</protein>
<evidence type="ECO:0000313" key="4">
    <source>
        <dbReference type="Proteomes" id="UP000530928"/>
    </source>
</evidence>
<dbReference type="Proteomes" id="UP000530928">
    <property type="component" value="Unassembled WGS sequence"/>
</dbReference>